<protein>
    <submittedName>
        <fullName evidence="1">Uncharacterized protein</fullName>
    </submittedName>
</protein>
<evidence type="ECO:0000313" key="1">
    <source>
        <dbReference type="EMBL" id="OUC42849.1"/>
    </source>
</evidence>
<dbReference type="Proteomes" id="UP000243006">
    <property type="component" value="Unassembled WGS sequence"/>
</dbReference>
<dbReference type="AlphaFoldDB" id="A0A1Y3EGZ7"/>
<accession>A0A1Y3EGZ7</accession>
<comment type="caution">
    <text evidence="1">The sequence shown here is derived from an EMBL/GenBank/DDBJ whole genome shotgun (WGS) entry which is preliminary data.</text>
</comment>
<dbReference type="Gene3D" id="3.30.500.40">
    <property type="match status" value="1"/>
</dbReference>
<gene>
    <name evidence="1" type="ORF">D917_10198</name>
</gene>
<sequence length="99" mass="11250">MAIRQPESFAASVDELRRRRAKRCCSLPEDLLVENSSVVSLRLFMSADVIDYKFSVKSQSLLRMMMAALDDAIVSVLHLEAINSISSWKAEFIFRVLII</sequence>
<reference evidence="1 2" key="1">
    <citation type="submission" date="2015-04" db="EMBL/GenBank/DDBJ databases">
        <title>Draft genome of the roundworm Trichinella nativa.</title>
        <authorList>
            <person name="Mitreva M."/>
        </authorList>
    </citation>
    <scope>NUCLEOTIDE SEQUENCE [LARGE SCALE GENOMIC DNA]</scope>
    <source>
        <strain evidence="1 2">ISS45</strain>
    </source>
</reference>
<dbReference type="EMBL" id="LVZM01016387">
    <property type="protein sequence ID" value="OUC42849.1"/>
    <property type="molecule type" value="Genomic_DNA"/>
</dbReference>
<proteinExistence type="predicted"/>
<evidence type="ECO:0000313" key="2">
    <source>
        <dbReference type="Proteomes" id="UP000243006"/>
    </source>
</evidence>
<name>A0A1Y3EGZ7_9BILA</name>
<organism evidence="1 2">
    <name type="scientific">Trichinella nativa</name>
    <dbReference type="NCBI Taxonomy" id="6335"/>
    <lineage>
        <taxon>Eukaryota</taxon>
        <taxon>Metazoa</taxon>
        <taxon>Ecdysozoa</taxon>
        <taxon>Nematoda</taxon>
        <taxon>Enoplea</taxon>
        <taxon>Dorylaimia</taxon>
        <taxon>Trichinellida</taxon>
        <taxon>Trichinellidae</taxon>
        <taxon>Trichinella</taxon>
    </lineage>
</organism>